<reference evidence="6" key="2">
    <citation type="submission" date="2020-09" db="EMBL/GenBank/DDBJ databases">
        <authorList>
            <person name="Sun Q."/>
            <person name="Zhou Y."/>
        </authorList>
    </citation>
    <scope>NUCLEOTIDE SEQUENCE</scope>
    <source>
        <strain evidence="6">CGMCC 1.12919</strain>
    </source>
</reference>
<evidence type="ECO:0000313" key="6">
    <source>
        <dbReference type="EMBL" id="GGC58810.1"/>
    </source>
</evidence>
<dbReference type="PANTHER" id="PTHR47506">
    <property type="entry name" value="TRANSCRIPTIONAL REGULATORY PROTEIN"/>
    <property type="match status" value="1"/>
</dbReference>
<dbReference type="RefSeq" id="WP_188608748.1">
    <property type="nucleotide sequence ID" value="NZ_BMGG01000003.1"/>
</dbReference>
<name>A0A916U4W5_9HYPH</name>
<dbReference type="PANTHER" id="PTHR47506:SF6">
    <property type="entry name" value="HTH-TYPE TRANSCRIPTIONAL REPRESSOR NEMR"/>
    <property type="match status" value="1"/>
</dbReference>
<keyword evidence="2" id="KW-0238">DNA-binding</keyword>
<dbReference type="Pfam" id="PF00440">
    <property type="entry name" value="TetR_N"/>
    <property type="match status" value="1"/>
</dbReference>
<evidence type="ECO:0000256" key="1">
    <source>
        <dbReference type="ARBA" id="ARBA00023015"/>
    </source>
</evidence>
<sequence>MTQVDTQPLRRRTQAARREQSDRRMLRAAAYLIGRRGLHATTLAEIGVRAGYSSGLPVVRYGSKFGLVDTLLAAMDRWCETTVASMTGGRRGLDALKARAEAYIIGARTIPDGAAALQTIIVEARYAFPELQPRIDAFLERWRLGFRDDLLDARRLGEVRSDLDCDAYANLILGAIRGMTIGRFGEDLREVQRELPPLLCEMVRQALALPSA</sequence>
<comment type="caution">
    <text evidence="6">The sequence shown here is derived from an EMBL/GenBank/DDBJ whole genome shotgun (WGS) entry which is preliminary data.</text>
</comment>
<reference evidence="6" key="1">
    <citation type="journal article" date="2014" name="Int. J. Syst. Evol. Microbiol.">
        <title>Complete genome sequence of Corynebacterium casei LMG S-19264T (=DSM 44701T), isolated from a smear-ripened cheese.</title>
        <authorList>
            <consortium name="US DOE Joint Genome Institute (JGI-PGF)"/>
            <person name="Walter F."/>
            <person name="Albersmeier A."/>
            <person name="Kalinowski J."/>
            <person name="Ruckert C."/>
        </authorList>
    </citation>
    <scope>NUCLEOTIDE SEQUENCE</scope>
    <source>
        <strain evidence="6">CGMCC 1.12919</strain>
    </source>
</reference>
<evidence type="ECO:0000256" key="4">
    <source>
        <dbReference type="SAM" id="MobiDB-lite"/>
    </source>
</evidence>
<dbReference type="Proteomes" id="UP000637002">
    <property type="component" value="Unassembled WGS sequence"/>
</dbReference>
<evidence type="ECO:0000313" key="7">
    <source>
        <dbReference type="Proteomes" id="UP000637002"/>
    </source>
</evidence>
<dbReference type="AlphaFoldDB" id="A0A916U4W5"/>
<keyword evidence="3" id="KW-0804">Transcription</keyword>
<dbReference type="EMBL" id="BMGG01000003">
    <property type="protein sequence ID" value="GGC58810.1"/>
    <property type="molecule type" value="Genomic_DNA"/>
</dbReference>
<feature type="region of interest" description="Disordered" evidence="4">
    <location>
        <begin position="1"/>
        <end position="21"/>
    </location>
</feature>
<dbReference type="InterPro" id="IPR009057">
    <property type="entry name" value="Homeodomain-like_sf"/>
</dbReference>
<keyword evidence="1" id="KW-0805">Transcription regulation</keyword>
<evidence type="ECO:0000256" key="3">
    <source>
        <dbReference type="ARBA" id="ARBA00023163"/>
    </source>
</evidence>
<organism evidence="6 7">
    <name type="scientific">Chelatococcus reniformis</name>
    <dbReference type="NCBI Taxonomy" id="1494448"/>
    <lineage>
        <taxon>Bacteria</taxon>
        <taxon>Pseudomonadati</taxon>
        <taxon>Pseudomonadota</taxon>
        <taxon>Alphaproteobacteria</taxon>
        <taxon>Hyphomicrobiales</taxon>
        <taxon>Chelatococcaceae</taxon>
        <taxon>Chelatococcus</taxon>
    </lineage>
</organism>
<evidence type="ECO:0000256" key="2">
    <source>
        <dbReference type="ARBA" id="ARBA00023125"/>
    </source>
</evidence>
<dbReference type="Gene3D" id="1.10.357.10">
    <property type="entry name" value="Tetracycline Repressor, domain 2"/>
    <property type="match status" value="1"/>
</dbReference>
<dbReference type="InterPro" id="IPR036271">
    <property type="entry name" value="Tet_transcr_reg_TetR-rel_C_sf"/>
</dbReference>
<accession>A0A916U4W5</accession>
<dbReference type="SUPFAM" id="SSF46689">
    <property type="entry name" value="Homeodomain-like"/>
    <property type="match status" value="1"/>
</dbReference>
<dbReference type="SUPFAM" id="SSF48498">
    <property type="entry name" value="Tetracyclin repressor-like, C-terminal domain"/>
    <property type="match status" value="1"/>
</dbReference>
<gene>
    <name evidence="6" type="ORF">GCM10010994_17080</name>
</gene>
<evidence type="ECO:0000259" key="5">
    <source>
        <dbReference type="Pfam" id="PF00440"/>
    </source>
</evidence>
<feature type="domain" description="HTH tetR-type" evidence="5">
    <location>
        <begin position="26"/>
        <end position="68"/>
    </location>
</feature>
<protein>
    <recommendedName>
        <fullName evidence="5">HTH tetR-type domain-containing protein</fullName>
    </recommendedName>
</protein>
<dbReference type="InterPro" id="IPR001647">
    <property type="entry name" value="HTH_TetR"/>
</dbReference>
<keyword evidence="7" id="KW-1185">Reference proteome</keyword>
<dbReference type="GO" id="GO:0003677">
    <property type="term" value="F:DNA binding"/>
    <property type="evidence" value="ECO:0007669"/>
    <property type="project" value="UniProtKB-KW"/>
</dbReference>
<proteinExistence type="predicted"/>